<dbReference type="Gene3D" id="3.40.50.300">
    <property type="entry name" value="P-loop containing nucleotide triphosphate hydrolases"/>
    <property type="match status" value="1"/>
</dbReference>
<evidence type="ECO:0000256" key="1">
    <source>
        <dbReference type="ARBA" id="ARBA00008535"/>
    </source>
</evidence>
<evidence type="ECO:0000313" key="7">
    <source>
        <dbReference type="Proteomes" id="UP000230750"/>
    </source>
</evidence>
<dbReference type="InterPro" id="IPR045058">
    <property type="entry name" value="GIMA/IAN/Toc"/>
</dbReference>
<dbReference type="InterPro" id="IPR001315">
    <property type="entry name" value="CARD"/>
</dbReference>
<dbReference type="InterPro" id="IPR027417">
    <property type="entry name" value="P-loop_NTPase"/>
</dbReference>
<evidence type="ECO:0000256" key="3">
    <source>
        <dbReference type="ARBA" id="ARBA00023134"/>
    </source>
</evidence>
<feature type="domain" description="AIG1-type G" evidence="5">
    <location>
        <begin position="134"/>
        <end position="346"/>
    </location>
</feature>
<dbReference type="InterPro" id="IPR011029">
    <property type="entry name" value="DEATH-like_dom_sf"/>
</dbReference>
<accession>A0A2G8KXF1</accession>
<reference evidence="6 7" key="1">
    <citation type="journal article" date="2017" name="PLoS Biol.">
        <title>The sea cucumber genome provides insights into morphological evolution and visceral regeneration.</title>
        <authorList>
            <person name="Zhang X."/>
            <person name="Sun L."/>
            <person name="Yuan J."/>
            <person name="Sun Y."/>
            <person name="Gao Y."/>
            <person name="Zhang L."/>
            <person name="Li S."/>
            <person name="Dai H."/>
            <person name="Hamel J.F."/>
            <person name="Liu C."/>
            <person name="Yu Y."/>
            <person name="Liu S."/>
            <person name="Lin W."/>
            <person name="Guo K."/>
            <person name="Jin S."/>
            <person name="Xu P."/>
            <person name="Storey K.B."/>
            <person name="Huan P."/>
            <person name="Zhang T."/>
            <person name="Zhou Y."/>
            <person name="Zhang J."/>
            <person name="Lin C."/>
            <person name="Li X."/>
            <person name="Xing L."/>
            <person name="Huo D."/>
            <person name="Sun M."/>
            <person name="Wang L."/>
            <person name="Mercier A."/>
            <person name="Li F."/>
            <person name="Yang H."/>
            <person name="Xiang J."/>
        </authorList>
    </citation>
    <scope>NUCLEOTIDE SEQUENCE [LARGE SCALE GENOMIC DNA]</scope>
    <source>
        <strain evidence="6">Shaxun</strain>
        <tissue evidence="6">Muscle</tissue>
    </source>
</reference>
<dbReference type="PANTHER" id="PTHR10903:SF184">
    <property type="entry name" value="GTP-BINDING PROTEIN A"/>
    <property type="match status" value="1"/>
</dbReference>
<dbReference type="PANTHER" id="PTHR10903">
    <property type="entry name" value="GTPASE, IMAP FAMILY MEMBER-RELATED"/>
    <property type="match status" value="1"/>
</dbReference>
<dbReference type="SUPFAM" id="SSF52540">
    <property type="entry name" value="P-loop containing nucleoside triphosphate hydrolases"/>
    <property type="match status" value="1"/>
</dbReference>
<dbReference type="GO" id="GO:0042981">
    <property type="term" value="P:regulation of apoptotic process"/>
    <property type="evidence" value="ECO:0007669"/>
    <property type="project" value="InterPro"/>
</dbReference>
<dbReference type="PROSITE" id="PS51720">
    <property type="entry name" value="G_AIG1"/>
    <property type="match status" value="1"/>
</dbReference>
<evidence type="ECO:0000256" key="2">
    <source>
        <dbReference type="ARBA" id="ARBA00022741"/>
    </source>
</evidence>
<evidence type="ECO:0000313" key="6">
    <source>
        <dbReference type="EMBL" id="PIK52693.1"/>
    </source>
</evidence>
<proteinExistence type="inferred from homology"/>
<dbReference type="Pfam" id="PF04548">
    <property type="entry name" value="AIG1"/>
    <property type="match status" value="1"/>
</dbReference>
<dbReference type="SMART" id="SM00114">
    <property type="entry name" value="CARD"/>
    <property type="match status" value="1"/>
</dbReference>
<dbReference type="AlphaFoldDB" id="A0A2G8KXF1"/>
<dbReference type="CDD" id="cd01671">
    <property type="entry name" value="CARD"/>
    <property type="match status" value="1"/>
</dbReference>
<evidence type="ECO:0000259" key="4">
    <source>
        <dbReference type="PROSITE" id="PS50209"/>
    </source>
</evidence>
<feature type="domain" description="CARD" evidence="4">
    <location>
        <begin position="3"/>
        <end position="79"/>
    </location>
</feature>
<dbReference type="Gene3D" id="1.10.533.10">
    <property type="entry name" value="Death Domain, Fas"/>
    <property type="match status" value="1"/>
</dbReference>
<dbReference type="Pfam" id="PF00619">
    <property type="entry name" value="CARD"/>
    <property type="match status" value="1"/>
</dbReference>
<dbReference type="STRING" id="307972.A0A2G8KXF1"/>
<keyword evidence="2" id="KW-0547">Nucleotide-binding</keyword>
<dbReference type="OrthoDB" id="8954335at2759"/>
<keyword evidence="7" id="KW-1185">Reference proteome</keyword>
<comment type="similarity">
    <text evidence="1">Belongs to the TRAFAC class TrmE-Era-EngA-EngB-Septin-like GTPase superfamily. AIG1/Toc34/Toc159-like paraseptin GTPase family. IAN subfamily.</text>
</comment>
<organism evidence="6 7">
    <name type="scientific">Stichopus japonicus</name>
    <name type="common">Sea cucumber</name>
    <dbReference type="NCBI Taxonomy" id="307972"/>
    <lineage>
        <taxon>Eukaryota</taxon>
        <taxon>Metazoa</taxon>
        <taxon>Echinodermata</taxon>
        <taxon>Eleutherozoa</taxon>
        <taxon>Echinozoa</taxon>
        <taxon>Holothuroidea</taxon>
        <taxon>Aspidochirotacea</taxon>
        <taxon>Aspidochirotida</taxon>
        <taxon>Stichopodidae</taxon>
        <taxon>Apostichopus</taxon>
    </lineage>
</organism>
<evidence type="ECO:0000259" key="5">
    <source>
        <dbReference type="PROSITE" id="PS51720"/>
    </source>
</evidence>
<dbReference type="SUPFAM" id="SSF47986">
    <property type="entry name" value="DEATH domain"/>
    <property type="match status" value="1"/>
</dbReference>
<dbReference type="InterPro" id="IPR006703">
    <property type="entry name" value="G_AIG1"/>
</dbReference>
<name>A0A2G8KXF1_STIJA</name>
<protein>
    <submittedName>
        <fullName evidence="6">Putative GTPase IMAP family member 4-like</fullName>
    </submittedName>
</protein>
<dbReference type="Proteomes" id="UP000230750">
    <property type="component" value="Unassembled WGS sequence"/>
</dbReference>
<comment type="caution">
    <text evidence="6">The sequence shown here is derived from an EMBL/GenBank/DDBJ whole genome shotgun (WGS) entry which is preliminary data.</text>
</comment>
<sequence length="443" mass="50461">MAMTMAQRRALDMTLESLSGELNVTHVVRYLRSNDILTEPDEKAINAKGTDAERVIEFVQIIKKRGERAYSVFKEYLEECQGSGKLARKLEDSLNTSEIENEKGKQIERWNTFDEKFTLFSCRHKCICHYDDIPGEINILLIGKTGSGKSATGNTIIGKPYFRTSGASGSVTRTIDVENIKEGRFNITVIDTPGLFNTDESFENDISMAKIMKKTIRSKQGIHLFLLLINSVRFTEEDEQTIDVLEKVLTEDVFSKCVVVIPNARAKFGGKAMQSLEDTIAEVKKHGRKFANLLERVQNRIIAVENCFDDNSTKELQRQKLLCCLANVIQDTDGQTHSSFKTTNSILRHLKCGRRKKFKVVIKELYKMRELLNHYFEEDFLPSSSVGDMDNLLQISRNNVKCIMAKSGVKGIPNITKEDVLAYLEFFFQEKKPTNCRDEMLES</sequence>
<keyword evidence="3" id="KW-0342">GTP-binding</keyword>
<gene>
    <name evidence="6" type="ORF">BSL78_10427</name>
</gene>
<dbReference type="GO" id="GO:0005525">
    <property type="term" value="F:GTP binding"/>
    <property type="evidence" value="ECO:0007669"/>
    <property type="project" value="UniProtKB-KW"/>
</dbReference>
<dbReference type="PROSITE" id="PS50209">
    <property type="entry name" value="CARD"/>
    <property type="match status" value="1"/>
</dbReference>
<dbReference type="EMBL" id="MRZV01000317">
    <property type="protein sequence ID" value="PIK52693.1"/>
    <property type="molecule type" value="Genomic_DNA"/>
</dbReference>